<proteinExistence type="inferred from homology"/>
<comment type="pathway">
    <text evidence="3 12">Glycolipid biosynthesis; lipid IV(A) biosynthesis; lipid IV(A) from (3R)-3-hydroxytetradecanoyl-[acyl-carrier-protein] and UDP-N-acetyl-alpha-D-glucosamine: step 2/6.</text>
</comment>
<evidence type="ECO:0000256" key="6">
    <source>
        <dbReference type="ARBA" id="ARBA00022556"/>
    </source>
</evidence>
<evidence type="ECO:0000256" key="5">
    <source>
        <dbReference type="ARBA" id="ARBA00022516"/>
    </source>
</evidence>
<dbReference type="InterPro" id="IPR015870">
    <property type="entry name" value="UDP-acyl_N-AcGlcN_deAcase_N"/>
</dbReference>
<feature type="binding site" evidence="12">
    <location>
        <position position="236"/>
    </location>
    <ligand>
        <name>Zn(2+)</name>
        <dbReference type="ChEBI" id="CHEBI:29105"/>
    </ligand>
</feature>
<keyword evidence="14" id="KW-1185">Reference proteome</keyword>
<comment type="caution">
    <text evidence="13">The sequence shown here is derived from an EMBL/GenBank/DDBJ whole genome shotgun (WGS) entry which is preliminary data.</text>
</comment>
<evidence type="ECO:0000256" key="4">
    <source>
        <dbReference type="ARBA" id="ARBA00012745"/>
    </source>
</evidence>
<dbReference type="AlphaFoldDB" id="A0A0T5P106"/>
<dbReference type="EC" id="3.5.1.108" evidence="4 12"/>
<dbReference type="PANTHER" id="PTHR33694:SF1">
    <property type="entry name" value="UDP-3-O-ACYL-N-ACETYLGLUCOSAMINE DEACETYLASE 1, MITOCHONDRIAL-RELATED"/>
    <property type="match status" value="1"/>
</dbReference>
<evidence type="ECO:0000256" key="1">
    <source>
        <dbReference type="ARBA" id="ARBA00001947"/>
    </source>
</evidence>
<dbReference type="GO" id="GO:0009245">
    <property type="term" value="P:lipid A biosynthetic process"/>
    <property type="evidence" value="ECO:0007669"/>
    <property type="project" value="UniProtKB-UniRule"/>
</dbReference>
<evidence type="ECO:0000256" key="8">
    <source>
        <dbReference type="ARBA" id="ARBA00022801"/>
    </source>
</evidence>
<dbReference type="OrthoDB" id="9802746at2"/>
<evidence type="ECO:0000256" key="9">
    <source>
        <dbReference type="ARBA" id="ARBA00022833"/>
    </source>
</evidence>
<keyword evidence="7 12" id="KW-0479">Metal-binding</keyword>
<dbReference type="NCBIfam" id="TIGR00325">
    <property type="entry name" value="lpxC"/>
    <property type="match status" value="1"/>
</dbReference>
<dbReference type="GO" id="GO:0016746">
    <property type="term" value="F:acyltransferase activity"/>
    <property type="evidence" value="ECO:0007669"/>
    <property type="project" value="UniProtKB-KW"/>
</dbReference>
<reference evidence="13 14" key="1">
    <citation type="submission" date="2015-04" db="EMBL/GenBank/DDBJ databases">
        <title>The draft genome sequence of Roseovarius sp.R12b.</title>
        <authorList>
            <person name="Li G."/>
            <person name="Lai Q."/>
            <person name="Shao Z."/>
            <person name="Yan P."/>
        </authorList>
    </citation>
    <scope>NUCLEOTIDE SEQUENCE [LARGE SCALE GENOMIC DNA]</scope>
    <source>
        <strain evidence="13 14">R12B</strain>
    </source>
</reference>
<name>A0A0T5P106_9RHOB</name>
<dbReference type="InterPro" id="IPR004463">
    <property type="entry name" value="UDP-acyl_GlcNac_deAcase"/>
</dbReference>
<dbReference type="GO" id="GO:0046872">
    <property type="term" value="F:metal ion binding"/>
    <property type="evidence" value="ECO:0007669"/>
    <property type="project" value="UniProtKB-KW"/>
</dbReference>
<dbReference type="PANTHER" id="PTHR33694">
    <property type="entry name" value="UDP-3-O-ACYL-N-ACETYLGLUCOSAMINE DEACETYLASE 1, MITOCHONDRIAL-RELATED"/>
    <property type="match status" value="1"/>
</dbReference>
<keyword evidence="10 12" id="KW-0443">Lipid metabolism</keyword>
<dbReference type="GO" id="GO:0103117">
    <property type="term" value="F:UDP-3-O-acyl-N-acetylglucosamine deacetylase activity"/>
    <property type="evidence" value="ECO:0007669"/>
    <property type="project" value="UniProtKB-UniRule"/>
</dbReference>
<dbReference type="Gene3D" id="3.30.230.20">
    <property type="entry name" value="lpxc deacetylase, domain 1"/>
    <property type="match status" value="1"/>
</dbReference>
<evidence type="ECO:0000256" key="12">
    <source>
        <dbReference type="HAMAP-Rule" id="MF_00388"/>
    </source>
</evidence>
<protein>
    <recommendedName>
        <fullName evidence="4 12">UDP-3-O-acyl-N-acetylglucosamine deacetylase</fullName>
        <shortName evidence="12">UDP-3-O-acyl-GlcNAc deacetylase</shortName>
        <ecNumber evidence="4 12">3.5.1.108</ecNumber>
    </recommendedName>
    <alternativeName>
        <fullName evidence="12">UDP-3-O-[R-3-hydroxymyristoyl]-N-acetylglucosamine deacetylase</fullName>
    </alternativeName>
</protein>
<dbReference type="InterPro" id="IPR020568">
    <property type="entry name" value="Ribosomal_Su5_D2-typ_SF"/>
</dbReference>
<keyword evidence="5 12" id="KW-0444">Lipid biosynthesis</keyword>
<feature type="active site" description="Proton donor" evidence="12">
    <location>
        <position position="263"/>
    </location>
</feature>
<evidence type="ECO:0000256" key="3">
    <source>
        <dbReference type="ARBA" id="ARBA00005002"/>
    </source>
</evidence>
<organism evidence="13 14">
    <name type="scientific">Roseovarius atlanticus</name>
    <dbReference type="NCBI Taxonomy" id="1641875"/>
    <lineage>
        <taxon>Bacteria</taxon>
        <taxon>Pseudomonadati</taxon>
        <taxon>Pseudomonadota</taxon>
        <taxon>Alphaproteobacteria</taxon>
        <taxon>Rhodobacterales</taxon>
        <taxon>Roseobacteraceae</taxon>
        <taxon>Roseovarius</taxon>
    </lineage>
</organism>
<accession>A0A0T5P106</accession>
<comment type="function">
    <text evidence="2 12">Catalyzes the hydrolysis of UDP-3-O-myristoyl-N-acetylglucosamine to form UDP-3-O-myristoylglucosamine and acetate, the committed step in lipid A biosynthesis.</text>
</comment>
<dbReference type="SUPFAM" id="SSF54211">
    <property type="entry name" value="Ribosomal protein S5 domain 2-like"/>
    <property type="match status" value="2"/>
</dbReference>
<dbReference type="Pfam" id="PF03331">
    <property type="entry name" value="LpxC"/>
    <property type="match status" value="1"/>
</dbReference>
<evidence type="ECO:0000256" key="10">
    <source>
        <dbReference type="ARBA" id="ARBA00023098"/>
    </source>
</evidence>
<dbReference type="HAMAP" id="MF_00388">
    <property type="entry name" value="LpxC"/>
    <property type="match status" value="1"/>
</dbReference>
<keyword evidence="9 12" id="KW-0862">Zinc</keyword>
<keyword evidence="6 12" id="KW-0441">Lipid A biosynthesis</keyword>
<sequence>MQNTVKTPVSFDGVGLHSGAEARLTILPAPANRGIVFRRIDCDLRNCEIPARWDMVNQSPLCTLLENAAGVSVSTVEHIMAALAGCGVHNAVIEVNGPEVPILDGSSAPFVHGILSTGLRRQHAPVRALKVLKPVEVTKGDASARLVPHDTLLLEFVIEFEDAAIGRQKKLLNMSNGSFVRELSTARTFCRKADVDAMQANGLALGGNPGENAVVFDGDRVLSPGGLRQPDEPVRHKMLDALGDLALAGLPILGHYTGLRAGHAVTNDLLRALFARPDAFETVTCDAETAARLPGAGVHWGEIPEVA</sequence>
<feature type="binding site" evidence="12">
    <location>
        <position position="78"/>
    </location>
    <ligand>
        <name>Zn(2+)</name>
        <dbReference type="ChEBI" id="CHEBI:29105"/>
    </ligand>
</feature>
<dbReference type="RefSeq" id="WP_057790331.1">
    <property type="nucleotide sequence ID" value="NZ_LAXJ01000002.1"/>
</dbReference>
<evidence type="ECO:0000313" key="13">
    <source>
        <dbReference type="EMBL" id="KRS14816.1"/>
    </source>
</evidence>
<comment type="catalytic activity">
    <reaction evidence="11 12">
        <text>a UDP-3-O-[(3R)-3-hydroxyacyl]-N-acetyl-alpha-D-glucosamine + H2O = a UDP-3-O-[(3R)-3-hydroxyacyl]-alpha-D-glucosamine + acetate</text>
        <dbReference type="Rhea" id="RHEA:67816"/>
        <dbReference type="ChEBI" id="CHEBI:15377"/>
        <dbReference type="ChEBI" id="CHEBI:30089"/>
        <dbReference type="ChEBI" id="CHEBI:137740"/>
        <dbReference type="ChEBI" id="CHEBI:173225"/>
        <dbReference type="EC" id="3.5.1.108"/>
    </reaction>
</comment>
<comment type="cofactor">
    <cofactor evidence="1 12">
        <name>Zn(2+)</name>
        <dbReference type="ChEBI" id="CHEBI:29105"/>
    </cofactor>
</comment>
<dbReference type="InterPro" id="IPR011334">
    <property type="entry name" value="UDP-acyl_GlcNac_deAcase_C"/>
</dbReference>
<dbReference type="Proteomes" id="UP000051295">
    <property type="component" value="Unassembled WGS sequence"/>
</dbReference>
<keyword evidence="13" id="KW-0808">Transferase</keyword>
<feature type="binding site" evidence="12">
    <location>
        <position position="240"/>
    </location>
    <ligand>
        <name>Zn(2+)</name>
        <dbReference type="ChEBI" id="CHEBI:29105"/>
    </ligand>
</feature>
<keyword evidence="8 12" id="KW-0378">Hydrolase</keyword>
<dbReference type="Gene3D" id="3.30.1700.10">
    <property type="entry name" value="lpxc deacetylase, domain 2"/>
    <property type="match status" value="1"/>
</dbReference>
<keyword evidence="13" id="KW-0012">Acyltransferase</keyword>
<dbReference type="EMBL" id="LAXJ01000002">
    <property type="protein sequence ID" value="KRS14816.1"/>
    <property type="molecule type" value="Genomic_DNA"/>
</dbReference>
<dbReference type="STRING" id="1641875.XM53_02665"/>
<comment type="similarity">
    <text evidence="12">Belongs to the LpxC family.</text>
</comment>
<evidence type="ECO:0000256" key="11">
    <source>
        <dbReference type="ARBA" id="ARBA00024535"/>
    </source>
</evidence>
<evidence type="ECO:0000256" key="7">
    <source>
        <dbReference type="ARBA" id="ARBA00022723"/>
    </source>
</evidence>
<dbReference type="UniPathway" id="UPA00359">
    <property type="reaction ID" value="UER00478"/>
</dbReference>
<evidence type="ECO:0000313" key="14">
    <source>
        <dbReference type="Proteomes" id="UP000051295"/>
    </source>
</evidence>
<gene>
    <name evidence="12" type="primary">lpxC</name>
    <name evidence="13" type="ORF">XM53_02665</name>
</gene>
<dbReference type="PATRIC" id="fig|1641875.4.peg.1631"/>
<evidence type="ECO:0000256" key="2">
    <source>
        <dbReference type="ARBA" id="ARBA00002923"/>
    </source>
</evidence>
<dbReference type="GO" id="GO:0016020">
    <property type="term" value="C:membrane"/>
    <property type="evidence" value="ECO:0007669"/>
    <property type="project" value="GOC"/>
</dbReference>